<dbReference type="STRING" id="62062.ENSHHUP00000066507"/>
<evidence type="ECO:0000256" key="3">
    <source>
        <dbReference type="PROSITE-ProRule" id="PRU00023"/>
    </source>
</evidence>
<dbReference type="Gene3D" id="1.25.40.20">
    <property type="entry name" value="Ankyrin repeat-containing domain"/>
    <property type="match status" value="1"/>
</dbReference>
<organism evidence="4 5">
    <name type="scientific">Hucho hucho</name>
    <name type="common">huchen</name>
    <dbReference type="NCBI Taxonomy" id="62062"/>
    <lineage>
        <taxon>Eukaryota</taxon>
        <taxon>Metazoa</taxon>
        <taxon>Chordata</taxon>
        <taxon>Craniata</taxon>
        <taxon>Vertebrata</taxon>
        <taxon>Euteleostomi</taxon>
        <taxon>Actinopterygii</taxon>
        <taxon>Neopterygii</taxon>
        <taxon>Teleostei</taxon>
        <taxon>Protacanthopterygii</taxon>
        <taxon>Salmoniformes</taxon>
        <taxon>Salmonidae</taxon>
        <taxon>Salmoninae</taxon>
        <taxon>Hucho</taxon>
    </lineage>
</organism>
<dbReference type="PROSITE" id="PS50297">
    <property type="entry name" value="ANK_REP_REGION"/>
    <property type="match status" value="2"/>
</dbReference>
<keyword evidence="1" id="KW-0677">Repeat</keyword>
<reference evidence="5" key="1">
    <citation type="submission" date="2018-06" db="EMBL/GenBank/DDBJ databases">
        <title>Genome assembly of Danube salmon.</title>
        <authorList>
            <person name="Macqueen D.J."/>
            <person name="Gundappa M.K."/>
        </authorList>
    </citation>
    <scope>NUCLEOTIDE SEQUENCE [LARGE SCALE GENOMIC DNA]</scope>
</reference>
<dbReference type="GO" id="GO:0085020">
    <property type="term" value="P:protein K6-linked ubiquitination"/>
    <property type="evidence" value="ECO:0007669"/>
    <property type="project" value="TreeGrafter"/>
</dbReference>
<dbReference type="Pfam" id="PF12796">
    <property type="entry name" value="Ank_2"/>
    <property type="match status" value="1"/>
</dbReference>
<dbReference type="SUPFAM" id="SSF48403">
    <property type="entry name" value="Ankyrin repeat"/>
    <property type="match status" value="1"/>
</dbReference>
<evidence type="ECO:0000313" key="4">
    <source>
        <dbReference type="Ensembl" id="ENSHHUP00000066507.1"/>
    </source>
</evidence>
<name>A0A4W5PSF3_9TELE</name>
<evidence type="ECO:0000256" key="1">
    <source>
        <dbReference type="ARBA" id="ARBA00022737"/>
    </source>
</evidence>
<proteinExistence type="predicted"/>
<dbReference type="GO" id="GO:0004842">
    <property type="term" value="F:ubiquitin-protein transferase activity"/>
    <property type="evidence" value="ECO:0007669"/>
    <property type="project" value="TreeGrafter"/>
</dbReference>
<dbReference type="Ensembl" id="ENSHHUT00000068747.1">
    <property type="protein sequence ID" value="ENSHHUP00000066507.1"/>
    <property type="gene ID" value="ENSHHUG00000039227.1"/>
</dbReference>
<keyword evidence="5" id="KW-1185">Reference proteome</keyword>
<accession>A0A4W5PSF3</accession>
<dbReference type="GO" id="GO:0031436">
    <property type="term" value="C:BRCA1-BARD1 complex"/>
    <property type="evidence" value="ECO:0007669"/>
    <property type="project" value="TreeGrafter"/>
</dbReference>
<keyword evidence="2 3" id="KW-0040">ANK repeat</keyword>
<dbReference type="GeneTree" id="ENSGT00940000159080"/>
<dbReference type="PANTHER" id="PTHR24171">
    <property type="entry name" value="ANKYRIN REPEAT DOMAIN-CONTAINING PROTEIN 39-RELATED"/>
    <property type="match status" value="1"/>
</dbReference>
<dbReference type="InterPro" id="IPR002110">
    <property type="entry name" value="Ankyrin_rpt"/>
</dbReference>
<dbReference type="Proteomes" id="UP000314982">
    <property type="component" value="Unassembled WGS sequence"/>
</dbReference>
<reference evidence="4" key="3">
    <citation type="submission" date="2025-09" db="UniProtKB">
        <authorList>
            <consortium name="Ensembl"/>
        </authorList>
    </citation>
    <scope>IDENTIFICATION</scope>
</reference>
<feature type="repeat" description="ANK" evidence="3">
    <location>
        <begin position="92"/>
        <end position="124"/>
    </location>
</feature>
<protein>
    <submittedName>
        <fullName evidence="4">Uncharacterized protein</fullName>
    </submittedName>
</protein>
<evidence type="ECO:0000256" key="2">
    <source>
        <dbReference type="ARBA" id="ARBA00023043"/>
    </source>
</evidence>
<dbReference type="PANTHER" id="PTHR24171:SF8">
    <property type="entry name" value="BRCA1-ASSOCIATED RING DOMAIN PROTEIN 1"/>
    <property type="match status" value="1"/>
</dbReference>
<evidence type="ECO:0000313" key="5">
    <source>
        <dbReference type="Proteomes" id="UP000314982"/>
    </source>
</evidence>
<dbReference type="PROSITE" id="PS50088">
    <property type="entry name" value="ANK_REPEAT"/>
    <property type="match status" value="2"/>
</dbReference>
<feature type="repeat" description="ANK" evidence="3">
    <location>
        <begin position="58"/>
        <end position="90"/>
    </location>
</feature>
<dbReference type="GO" id="GO:0070531">
    <property type="term" value="C:BRCA1-A complex"/>
    <property type="evidence" value="ECO:0007669"/>
    <property type="project" value="TreeGrafter"/>
</dbReference>
<dbReference type="SMART" id="SM00248">
    <property type="entry name" value="ANK"/>
    <property type="match status" value="2"/>
</dbReference>
<reference evidence="4" key="2">
    <citation type="submission" date="2025-08" db="UniProtKB">
        <authorList>
            <consortium name="Ensembl"/>
        </authorList>
    </citation>
    <scope>IDENTIFICATION</scope>
</reference>
<dbReference type="InterPro" id="IPR036770">
    <property type="entry name" value="Ankyrin_rpt-contain_sf"/>
</dbReference>
<sequence>MDTHTHTHTHTHTCLHQAALKIDRQTDKHTCSSSPLFPLLPQGHSVCDLDVFDKDQYYVITPLLFATAKGHQQCVQILIDAGADVNGLATGLSRTPLLIASQEGHEGCVEVLLKHGADPNLPCNISFPQLPIHAAAENGHSSILARLIAVTGRV</sequence>
<dbReference type="AlphaFoldDB" id="A0A4W5PSF3"/>